<dbReference type="RefSeq" id="WP_102110968.1">
    <property type="nucleotide sequence ID" value="NZ_BMGN01000004.1"/>
</dbReference>
<dbReference type="InterPro" id="IPR042089">
    <property type="entry name" value="Peptidase_M13_dom_2"/>
</dbReference>
<dbReference type="PANTHER" id="PTHR11733">
    <property type="entry name" value="ZINC METALLOPROTEASE FAMILY M13 NEPRILYSIN-RELATED"/>
    <property type="match status" value="1"/>
</dbReference>
<keyword evidence="3" id="KW-0645">Protease</keyword>
<sequence>MASKGLFLTVSLLAVAAIGAGSYYTLKSNQQAKEAAEAAKLKLVLDKEVSPCDDFFLHACGPWIKANPIPADRSRWGTFDELQQRNQNLLHDILEKAAKGNEAGTAKIGAFYAACMDEAAADAAGVAPVKPLLDQIAAVKDKAALGALIATLHNAGVNALFGFGAQQSFAKAEDTIAAFDQGGLGLPDRDYYFKDDERSTKLRDAYVKHVAAIFVLAGDGADMADKKAAAVMAFETKLATGTMGKVDRRDTAKLNNPTSFDAFTGSAKAVDFAAYVRDVGAPAFTDMNVNDPGFFTNLDKALAETSLDDIKTYLAWQSLRATAPWLSKGFVDENFGFYGKTLSGAAENRPRWKRCTTAADSALGEDLGKHFVEAAFGPEHKARMLVMLDDLRAAYAEDIKQLDWMSEETKAKALEKLSMMAQKIGYPENWRDYTALEVKKDDLVGNQFRSAKFENAYQMAKIGKKVDKNEWFMTPPTVNAYYDPSQNNINFPAGILQPPFFDFKADDGLNYGAIGAVIGHEMTHGFDDEGRAFDAVGNLKDWWTEEDGHKFEAKAQCLVDQYGSYQVAGDTNQNGKLTLGENTADNGGLRLALMALKNRKGGEAALAAKDANGVTAEQKLFYGWASVWCSSSKPENERLRAQTDPHSAPRHRVNGTVANMPEFAKAFNCQPTDKMVRGDKACKVW</sequence>
<dbReference type="InterPro" id="IPR018497">
    <property type="entry name" value="Peptidase_M13_C"/>
</dbReference>
<keyword evidence="9" id="KW-1185">Reference proteome</keyword>
<name>A0A2K9NAN8_9PROT</name>
<dbReference type="SUPFAM" id="SSF55486">
    <property type="entry name" value="Metalloproteases ('zincins'), catalytic domain"/>
    <property type="match status" value="1"/>
</dbReference>
<proteinExistence type="inferred from homology"/>
<evidence type="ECO:0000256" key="1">
    <source>
        <dbReference type="ARBA" id="ARBA00001947"/>
    </source>
</evidence>
<dbReference type="InterPro" id="IPR024079">
    <property type="entry name" value="MetalloPept_cat_dom_sf"/>
</dbReference>
<evidence type="ECO:0000313" key="9">
    <source>
        <dbReference type="Proteomes" id="UP000234752"/>
    </source>
</evidence>
<evidence type="ECO:0000256" key="4">
    <source>
        <dbReference type="ARBA" id="ARBA00022723"/>
    </source>
</evidence>
<evidence type="ECO:0000256" key="5">
    <source>
        <dbReference type="ARBA" id="ARBA00022801"/>
    </source>
</evidence>
<evidence type="ECO:0000256" key="6">
    <source>
        <dbReference type="ARBA" id="ARBA00022833"/>
    </source>
</evidence>
<dbReference type="CDD" id="cd08662">
    <property type="entry name" value="M13"/>
    <property type="match status" value="1"/>
</dbReference>
<dbReference type="PANTHER" id="PTHR11733:SF167">
    <property type="entry name" value="FI17812P1-RELATED"/>
    <property type="match status" value="1"/>
</dbReference>
<dbReference type="GO" id="GO:0005886">
    <property type="term" value="C:plasma membrane"/>
    <property type="evidence" value="ECO:0007669"/>
    <property type="project" value="TreeGrafter"/>
</dbReference>
<gene>
    <name evidence="8" type="ORF">C0V82_02390</name>
</gene>
<keyword evidence="4" id="KW-0479">Metal-binding</keyword>
<dbReference type="GO" id="GO:0004222">
    <property type="term" value="F:metalloendopeptidase activity"/>
    <property type="evidence" value="ECO:0007669"/>
    <property type="project" value="InterPro"/>
</dbReference>
<evidence type="ECO:0000256" key="7">
    <source>
        <dbReference type="ARBA" id="ARBA00023049"/>
    </source>
</evidence>
<accession>A0A2K9NAN8</accession>
<dbReference type="PROSITE" id="PS51885">
    <property type="entry name" value="NEPRILYSIN"/>
    <property type="match status" value="1"/>
</dbReference>
<dbReference type="EMBL" id="CP025611">
    <property type="protein sequence ID" value="AUN29225.1"/>
    <property type="molecule type" value="Genomic_DNA"/>
</dbReference>
<dbReference type="PRINTS" id="PR00786">
    <property type="entry name" value="NEPRILYSIN"/>
</dbReference>
<keyword evidence="7" id="KW-0482">Metalloprotease</keyword>
<dbReference type="Pfam" id="PF01431">
    <property type="entry name" value="Peptidase_M13"/>
    <property type="match status" value="1"/>
</dbReference>
<evidence type="ECO:0000313" key="8">
    <source>
        <dbReference type="EMBL" id="AUN29225.1"/>
    </source>
</evidence>
<dbReference type="Gene3D" id="1.10.1380.10">
    <property type="entry name" value="Neutral endopeptidase , domain2"/>
    <property type="match status" value="1"/>
</dbReference>
<dbReference type="KEGG" id="ncb:C0V82_02390"/>
<organism evidence="8 9">
    <name type="scientific">Niveispirillum cyanobacteriorum</name>
    <dbReference type="NCBI Taxonomy" id="1612173"/>
    <lineage>
        <taxon>Bacteria</taxon>
        <taxon>Pseudomonadati</taxon>
        <taxon>Pseudomonadota</taxon>
        <taxon>Alphaproteobacteria</taxon>
        <taxon>Rhodospirillales</taxon>
        <taxon>Azospirillaceae</taxon>
        <taxon>Niveispirillum</taxon>
    </lineage>
</organism>
<dbReference type="InterPro" id="IPR008753">
    <property type="entry name" value="Peptidase_M13_N"/>
</dbReference>
<evidence type="ECO:0000256" key="3">
    <source>
        <dbReference type="ARBA" id="ARBA00022670"/>
    </source>
</evidence>
<reference evidence="8 9" key="1">
    <citation type="submission" date="2017-12" db="EMBL/GenBank/DDBJ databases">
        <title>Genomes of bacteria within cyanobacterial aggregates.</title>
        <authorList>
            <person name="Cai H."/>
        </authorList>
    </citation>
    <scope>NUCLEOTIDE SEQUENCE [LARGE SCALE GENOMIC DNA]</scope>
    <source>
        <strain evidence="8 9">TH16</strain>
    </source>
</reference>
<dbReference type="Gene3D" id="3.40.390.10">
    <property type="entry name" value="Collagenase (Catalytic Domain)"/>
    <property type="match status" value="1"/>
</dbReference>
<dbReference type="Proteomes" id="UP000234752">
    <property type="component" value="Chromosome eg_1"/>
</dbReference>
<evidence type="ECO:0000256" key="2">
    <source>
        <dbReference type="ARBA" id="ARBA00007357"/>
    </source>
</evidence>
<dbReference type="OrthoDB" id="9775677at2"/>
<dbReference type="GO" id="GO:0046872">
    <property type="term" value="F:metal ion binding"/>
    <property type="evidence" value="ECO:0007669"/>
    <property type="project" value="UniProtKB-KW"/>
</dbReference>
<dbReference type="GO" id="GO:0016485">
    <property type="term" value="P:protein processing"/>
    <property type="evidence" value="ECO:0007669"/>
    <property type="project" value="TreeGrafter"/>
</dbReference>
<comment type="similarity">
    <text evidence="2">Belongs to the peptidase M13 family.</text>
</comment>
<keyword evidence="5" id="KW-0378">Hydrolase</keyword>
<comment type="cofactor">
    <cofactor evidence="1">
        <name>Zn(2+)</name>
        <dbReference type="ChEBI" id="CHEBI:29105"/>
    </cofactor>
</comment>
<dbReference type="InterPro" id="IPR000718">
    <property type="entry name" value="Peptidase_M13"/>
</dbReference>
<dbReference type="AlphaFoldDB" id="A0A2K9NAN8"/>
<protein>
    <submittedName>
        <fullName evidence="8">M13 family peptidase</fullName>
    </submittedName>
</protein>
<dbReference type="Pfam" id="PF05649">
    <property type="entry name" value="Peptidase_M13_N"/>
    <property type="match status" value="1"/>
</dbReference>
<keyword evidence="6" id="KW-0862">Zinc</keyword>